<dbReference type="EnsemblPlants" id="ONIVA01G39500.1">
    <property type="protein sequence ID" value="ONIVA01G39500.1"/>
    <property type="gene ID" value="ONIVA01G39500"/>
</dbReference>
<name>A0A0E0FUQ1_ORYNI</name>
<sequence>MAFTEVCIDRALGVTTLGAEAPPQLHQLEQGLNRQASLRRFYTSASFRAQGPGLKGEPYESESNSVYALEAEIGDGSLQLGKRIPEHPSPTPSGMVSELLLVSKEDRDPLGKARKALLSEDAGFKVGSTHSRRPKRIGVVVHRGKPIKKSSFSARGLTSDWSRLNMKSSMHKFLRPEPALRLDLDDIQYHVPMFPYGGVAKKLPADCPLQPDLYSLCVQALGTEEKLKTLVKANGAPGASGRMLGLLRQKLTLRVSLLAAFWAGRRQANEGRHGGPTTRSKAL</sequence>
<dbReference type="AlphaFoldDB" id="A0A0E0FUQ1"/>
<dbReference type="HOGENOM" id="CLU_984785_0_0_1"/>
<dbReference type="Gramene" id="ONIVA01G39500.1">
    <property type="protein sequence ID" value="ONIVA01G39500.1"/>
    <property type="gene ID" value="ONIVA01G39500"/>
</dbReference>
<organism evidence="1">
    <name type="scientific">Oryza nivara</name>
    <name type="common">Indian wild rice</name>
    <name type="synonym">Oryza sativa f. spontanea</name>
    <dbReference type="NCBI Taxonomy" id="4536"/>
    <lineage>
        <taxon>Eukaryota</taxon>
        <taxon>Viridiplantae</taxon>
        <taxon>Streptophyta</taxon>
        <taxon>Embryophyta</taxon>
        <taxon>Tracheophyta</taxon>
        <taxon>Spermatophyta</taxon>
        <taxon>Magnoliopsida</taxon>
        <taxon>Liliopsida</taxon>
        <taxon>Poales</taxon>
        <taxon>Poaceae</taxon>
        <taxon>BOP clade</taxon>
        <taxon>Oryzoideae</taxon>
        <taxon>Oryzeae</taxon>
        <taxon>Oryzinae</taxon>
        <taxon>Oryza</taxon>
    </lineage>
</organism>
<dbReference type="Proteomes" id="UP000006591">
    <property type="component" value="Chromosome 1"/>
</dbReference>
<evidence type="ECO:0000313" key="1">
    <source>
        <dbReference type="EnsemblPlants" id="ONIVA01G39500.1"/>
    </source>
</evidence>
<accession>A0A0E0FUQ1</accession>
<reference evidence="1" key="1">
    <citation type="submission" date="2015-04" db="UniProtKB">
        <authorList>
            <consortium name="EnsemblPlants"/>
        </authorList>
    </citation>
    <scope>IDENTIFICATION</scope>
    <source>
        <strain evidence="1">SL10</strain>
    </source>
</reference>
<keyword evidence="2" id="KW-1185">Reference proteome</keyword>
<proteinExistence type="predicted"/>
<protein>
    <submittedName>
        <fullName evidence="1">Uncharacterized protein</fullName>
    </submittedName>
</protein>
<reference evidence="1" key="2">
    <citation type="submission" date="2018-04" db="EMBL/GenBank/DDBJ databases">
        <title>OnivRS2 (Oryza nivara Reference Sequence Version 2).</title>
        <authorList>
            <person name="Zhang J."/>
            <person name="Kudrna D."/>
            <person name="Lee S."/>
            <person name="Talag J."/>
            <person name="Rajasekar S."/>
            <person name="Welchert J."/>
            <person name="Hsing Y.-I."/>
            <person name="Wing R.A."/>
        </authorList>
    </citation>
    <scope>NUCLEOTIDE SEQUENCE [LARGE SCALE GENOMIC DNA]</scope>
</reference>
<evidence type="ECO:0000313" key="2">
    <source>
        <dbReference type="Proteomes" id="UP000006591"/>
    </source>
</evidence>